<evidence type="ECO:0000313" key="7">
    <source>
        <dbReference type="EMBL" id="AVP49363.1"/>
    </source>
</evidence>
<accession>A0A2S0NK12</accession>
<dbReference type="EC" id="3.1.-.-" evidence="5"/>
<comment type="similarity">
    <text evidence="5">Belongs to the YqgF HJR family.</text>
</comment>
<evidence type="ECO:0000256" key="3">
    <source>
        <dbReference type="ARBA" id="ARBA00022722"/>
    </source>
</evidence>
<organism evidence="7 8">
    <name type="scientific">Williamsoniiplasma luminosum</name>
    <dbReference type="NCBI Taxonomy" id="214888"/>
    <lineage>
        <taxon>Bacteria</taxon>
        <taxon>Bacillati</taxon>
        <taxon>Mycoplasmatota</taxon>
        <taxon>Mollicutes</taxon>
        <taxon>Entomoplasmatales</taxon>
        <taxon>Williamsoniiplasma</taxon>
    </lineage>
</organism>
<proteinExistence type="inferred from homology"/>
<dbReference type="RefSeq" id="WP_303662683.1">
    <property type="nucleotide sequence ID" value="NZ_CP027019.1"/>
</dbReference>
<dbReference type="NCBIfam" id="TIGR00250">
    <property type="entry name" value="RNAse_H_YqgF"/>
    <property type="match status" value="1"/>
</dbReference>
<evidence type="ECO:0000256" key="4">
    <source>
        <dbReference type="ARBA" id="ARBA00022801"/>
    </source>
</evidence>
<sequence>MDRKILGLDVGSKTIGLATSNGQIANPYKTIRFEEYNFDEGLEQLSQEIEQYHPDVIVVGYPRNMDGSIGSRAEMVDYFIEGILAYNPTFQENQIVRIDERRTTKMAKNIMIDAGISREKQKKSKDGLAAQLILELYLQINNK</sequence>
<dbReference type="GO" id="GO:0004518">
    <property type="term" value="F:nuclease activity"/>
    <property type="evidence" value="ECO:0007669"/>
    <property type="project" value="UniProtKB-KW"/>
</dbReference>
<feature type="domain" description="YqgF/RNase H-like" evidence="6">
    <location>
        <begin position="3"/>
        <end position="107"/>
    </location>
</feature>
<keyword evidence="1 5" id="KW-0963">Cytoplasm</keyword>
<comment type="function">
    <text evidence="5">Could be a nuclease involved in processing of the 5'-end of pre-16S rRNA.</text>
</comment>
<dbReference type="Gene3D" id="3.30.420.140">
    <property type="entry name" value="YqgF/RNase H-like domain"/>
    <property type="match status" value="1"/>
</dbReference>
<dbReference type="InterPro" id="IPR037027">
    <property type="entry name" value="YqgF/RNaseH-like_dom_sf"/>
</dbReference>
<dbReference type="PANTHER" id="PTHR33317">
    <property type="entry name" value="POLYNUCLEOTIDYL TRANSFERASE, RIBONUCLEASE H-LIKE SUPERFAMILY PROTEIN"/>
    <property type="match status" value="1"/>
</dbReference>
<dbReference type="GO" id="GO:0005829">
    <property type="term" value="C:cytosol"/>
    <property type="evidence" value="ECO:0007669"/>
    <property type="project" value="TreeGrafter"/>
</dbReference>
<evidence type="ECO:0000256" key="2">
    <source>
        <dbReference type="ARBA" id="ARBA00022517"/>
    </source>
</evidence>
<dbReference type="InterPro" id="IPR005227">
    <property type="entry name" value="YqgF"/>
</dbReference>
<keyword evidence="4 5" id="KW-0378">Hydrolase</keyword>
<evidence type="ECO:0000256" key="1">
    <source>
        <dbReference type="ARBA" id="ARBA00022490"/>
    </source>
</evidence>
<dbReference type="HAMAP" id="MF_00651">
    <property type="entry name" value="Nuclease_YqgF"/>
    <property type="match status" value="1"/>
</dbReference>
<dbReference type="PANTHER" id="PTHR33317:SF4">
    <property type="entry name" value="POLYNUCLEOTIDYL TRANSFERASE, RIBONUCLEASE H-LIKE SUPERFAMILY PROTEIN"/>
    <property type="match status" value="1"/>
</dbReference>
<keyword evidence="2 5" id="KW-0690">Ribosome biogenesis</keyword>
<dbReference type="CDD" id="cd16964">
    <property type="entry name" value="YqgF"/>
    <property type="match status" value="1"/>
</dbReference>
<gene>
    <name evidence="7" type="ORF">C5T88_02075</name>
</gene>
<dbReference type="InterPro" id="IPR012337">
    <property type="entry name" value="RNaseH-like_sf"/>
</dbReference>
<dbReference type="InterPro" id="IPR006641">
    <property type="entry name" value="YqgF/RNaseH-like_dom"/>
</dbReference>
<dbReference type="AlphaFoldDB" id="A0A2S0NK12"/>
<evidence type="ECO:0000313" key="8">
    <source>
        <dbReference type="Proteomes" id="UP000239250"/>
    </source>
</evidence>
<evidence type="ECO:0000259" key="6">
    <source>
        <dbReference type="SMART" id="SM00732"/>
    </source>
</evidence>
<comment type="subcellular location">
    <subcellularLocation>
        <location evidence="5">Cytoplasm</location>
    </subcellularLocation>
</comment>
<dbReference type="EMBL" id="CP027019">
    <property type="protein sequence ID" value="AVP49363.1"/>
    <property type="molecule type" value="Genomic_DNA"/>
</dbReference>
<dbReference type="GO" id="GO:0016788">
    <property type="term" value="F:hydrolase activity, acting on ester bonds"/>
    <property type="evidence" value="ECO:0007669"/>
    <property type="project" value="UniProtKB-UniRule"/>
</dbReference>
<name>A0A2S0NK12_9MOLU</name>
<keyword evidence="3 5" id="KW-0540">Nuclease</keyword>
<reference evidence="8" key="1">
    <citation type="submission" date="2018-02" db="EMBL/GenBank/DDBJ databases">
        <title>Firefly genomes illuminate parallel origins of bioluminescence in beetles.</title>
        <authorList>
            <person name="Fallon T.R."/>
            <person name="Lower S.E.S."/>
            <person name="Behringer M."/>
            <person name="Weng J.-K."/>
        </authorList>
    </citation>
    <scope>NUCLEOTIDE SEQUENCE [LARGE SCALE GENOMIC DNA]</scope>
</reference>
<protein>
    <recommendedName>
        <fullName evidence="5">Putative pre-16S rRNA nuclease</fullName>
        <ecNumber evidence="5">3.1.-.-</ecNumber>
    </recommendedName>
</protein>
<dbReference type="SMART" id="SM00732">
    <property type="entry name" value="YqgFc"/>
    <property type="match status" value="1"/>
</dbReference>
<dbReference type="GO" id="GO:0000967">
    <property type="term" value="P:rRNA 5'-end processing"/>
    <property type="evidence" value="ECO:0007669"/>
    <property type="project" value="UniProtKB-UniRule"/>
</dbReference>
<dbReference type="SUPFAM" id="SSF53098">
    <property type="entry name" value="Ribonuclease H-like"/>
    <property type="match status" value="1"/>
</dbReference>
<dbReference type="Pfam" id="PF03652">
    <property type="entry name" value="RuvX"/>
    <property type="match status" value="1"/>
</dbReference>
<dbReference type="Proteomes" id="UP000239250">
    <property type="component" value="Chromosome"/>
</dbReference>
<evidence type="ECO:0000256" key="5">
    <source>
        <dbReference type="HAMAP-Rule" id="MF_00651"/>
    </source>
</evidence>